<comment type="caution">
    <text evidence="1">The sequence shown here is derived from an EMBL/GenBank/DDBJ whole genome shotgun (WGS) entry which is preliminary data.</text>
</comment>
<evidence type="ECO:0000313" key="2">
    <source>
        <dbReference type="Proteomes" id="UP001156870"/>
    </source>
</evidence>
<accession>A0AA37WQ20</accession>
<evidence type="ECO:0000313" key="1">
    <source>
        <dbReference type="EMBL" id="GLS27546.1"/>
    </source>
</evidence>
<gene>
    <name evidence="1" type="ORF">GCM10007877_32650</name>
</gene>
<protein>
    <submittedName>
        <fullName evidence="1">Uncharacterized protein</fullName>
    </submittedName>
</protein>
<dbReference type="Proteomes" id="UP001156870">
    <property type="component" value="Unassembled WGS sequence"/>
</dbReference>
<name>A0AA37WQ20_9GAMM</name>
<proteinExistence type="predicted"/>
<organism evidence="1 2">
    <name type="scientific">Marinibactrum halimedae</name>
    <dbReference type="NCBI Taxonomy" id="1444977"/>
    <lineage>
        <taxon>Bacteria</taxon>
        <taxon>Pseudomonadati</taxon>
        <taxon>Pseudomonadota</taxon>
        <taxon>Gammaproteobacteria</taxon>
        <taxon>Cellvibrionales</taxon>
        <taxon>Cellvibrionaceae</taxon>
        <taxon>Marinibactrum</taxon>
    </lineage>
</organism>
<sequence length="70" mass="8187">MSSLKSNFLKSDPINNINDERLRAILICEMYNLRVKPLSQYNTKQYNTKVNSKVYTIKIQAYSKPMSLQV</sequence>
<keyword evidence="2" id="KW-1185">Reference proteome</keyword>
<reference evidence="1 2" key="1">
    <citation type="journal article" date="2014" name="Int. J. Syst. Evol. Microbiol.">
        <title>Complete genome sequence of Corynebacterium casei LMG S-19264T (=DSM 44701T), isolated from a smear-ripened cheese.</title>
        <authorList>
            <consortium name="US DOE Joint Genome Institute (JGI-PGF)"/>
            <person name="Walter F."/>
            <person name="Albersmeier A."/>
            <person name="Kalinowski J."/>
            <person name="Ruckert C."/>
        </authorList>
    </citation>
    <scope>NUCLEOTIDE SEQUENCE [LARGE SCALE GENOMIC DNA]</scope>
    <source>
        <strain evidence="1 2">NBRC 110095</strain>
    </source>
</reference>
<dbReference type="AlphaFoldDB" id="A0AA37WQ20"/>
<dbReference type="EMBL" id="BSPD01000080">
    <property type="protein sequence ID" value="GLS27546.1"/>
    <property type="molecule type" value="Genomic_DNA"/>
</dbReference>